<accession>A0A1L8TLD2</accession>
<organism evidence="1 2">
    <name type="scientific">Enterococcus hermanniensis</name>
    <dbReference type="NCBI Taxonomy" id="249189"/>
    <lineage>
        <taxon>Bacteria</taxon>
        <taxon>Bacillati</taxon>
        <taxon>Bacillota</taxon>
        <taxon>Bacilli</taxon>
        <taxon>Lactobacillales</taxon>
        <taxon>Enterococcaceae</taxon>
        <taxon>Enterococcus</taxon>
    </lineage>
</organism>
<gene>
    <name evidence="1" type="ORF">RV04_GL000500</name>
</gene>
<dbReference type="EMBL" id="JXKQ01000010">
    <property type="protein sequence ID" value="OJG44932.1"/>
    <property type="molecule type" value="Genomic_DNA"/>
</dbReference>
<dbReference type="STRING" id="249189.RV04_GL000500"/>
<dbReference type="AlphaFoldDB" id="A0A1L8TLD2"/>
<evidence type="ECO:0000313" key="1">
    <source>
        <dbReference type="EMBL" id="OJG44932.1"/>
    </source>
</evidence>
<dbReference type="Pfam" id="PF10786">
    <property type="entry name" value="HI_0552"/>
    <property type="match status" value="1"/>
</dbReference>
<dbReference type="InterPro" id="IPR019722">
    <property type="entry name" value="HI_0552_fam"/>
</dbReference>
<comment type="caution">
    <text evidence="1">The sequence shown here is derived from an EMBL/GenBank/DDBJ whole genome shotgun (WGS) entry which is preliminary data.</text>
</comment>
<sequence length="219" mass="25758">MELLESDFQVLDREIYTFKQLKEQYSNEEIDQIKQTYKEHWQKWKVLQLTVATLLPNNLQMKKPKIESWTNGWNLRNHFWSAYRDPTHKNQNACLAVLLNKKQFQIYLMFQHYKSEGRSGSLTSYNELLEQISAWSKTVKSEEYYIWPQVESELVDHLPLTKFLADPEQPKKLKCSLEGRSFQIGKLLFKTEPIPAIEEVAATAIQELAPLYSALNVNS</sequence>
<name>A0A1L8TLD2_9ENTE</name>
<proteinExistence type="predicted"/>
<evidence type="ECO:0008006" key="3">
    <source>
        <dbReference type="Google" id="ProtNLM"/>
    </source>
</evidence>
<keyword evidence="2" id="KW-1185">Reference proteome</keyword>
<evidence type="ECO:0000313" key="2">
    <source>
        <dbReference type="Proteomes" id="UP000182077"/>
    </source>
</evidence>
<dbReference type="OrthoDB" id="2360289at2"/>
<protein>
    <recommendedName>
        <fullName evidence="3">Glucose-6-phosphate 1-dehydrogenase</fullName>
    </recommendedName>
</protein>
<dbReference type="Proteomes" id="UP000182077">
    <property type="component" value="Unassembled WGS sequence"/>
</dbReference>
<reference evidence="1 2" key="1">
    <citation type="submission" date="2014-12" db="EMBL/GenBank/DDBJ databases">
        <title>Draft genome sequences of 29 type strains of Enterococci.</title>
        <authorList>
            <person name="Zhong Z."/>
            <person name="Sun Z."/>
            <person name="Liu W."/>
            <person name="Zhang W."/>
            <person name="Zhang H."/>
        </authorList>
    </citation>
    <scope>NUCLEOTIDE SEQUENCE [LARGE SCALE GENOMIC DNA]</scope>
    <source>
        <strain evidence="1 2">DSM 17122</strain>
    </source>
</reference>
<dbReference type="RefSeq" id="WP_071858456.1">
    <property type="nucleotide sequence ID" value="NZ_JBHSHK010000021.1"/>
</dbReference>